<sequence length="158" mass="15708">MKKLIVLSAIAALTSGAALADSINLGAAVQSVCGVSNTDTVKYFPALALGNSATVNFNLQCNDVDGATISLTTSEGHLQNSDNEDMGVGYTAALSAGPFAFTLTADDGANDQSASQSQAGTAALAAGSIAGTILVTVTQTPTWSGTYADTLTLGITAN</sequence>
<dbReference type="STRING" id="326442.PSHAa2125"/>
<feature type="signal peptide" evidence="1">
    <location>
        <begin position="1"/>
        <end position="20"/>
    </location>
</feature>
<dbReference type="HOGENOM" id="CLU_1667918_0_0_6"/>
<name>Q3IEM7_PSET1</name>
<gene>
    <name evidence="2" type="ordered locus">PSHAa2125</name>
</gene>
<feature type="chain" id="PRO_5004225644" evidence="1">
    <location>
        <begin position="21"/>
        <end position="158"/>
    </location>
</feature>
<evidence type="ECO:0000256" key="1">
    <source>
        <dbReference type="SAM" id="SignalP"/>
    </source>
</evidence>
<keyword evidence="3" id="KW-1185">Reference proteome</keyword>
<dbReference type="PATRIC" id="fig|326442.8.peg.2043"/>
<proteinExistence type="predicted"/>
<dbReference type="BioCyc" id="PHAL326442:PSHA_RS10490-MONOMER"/>
<evidence type="ECO:0000313" key="3">
    <source>
        <dbReference type="Proteomes" id="UP000006843"/>
    </source>
</evidence>
<dbReference type="KEGG" id="pha:PSHAa2125"/>
<organism evidence="2 3">
    <name type="scientific">Pseudoalteromonas translucida (strain TAC 125)</name>
    <dbReference type="NCBI Taxonomy" id="326442"/>
    <lineage>
        <taxon>Bacteria</taxon>
        <taxon>Pseudomonadati</taxon>
        <taxon>Pseudomonadota</taxon>
        <taxon>Gammaproteobacteria</taxon>
        <taxon>Alteromonadales</taxon>
        <taxon>Pseudoalteromonadaceae</taxon>
        <taxon>Pseudoalteromonas</taxon>
    </lineage>
</organism>
<evidence type="ECO:0000313" key="2">
    <source>
        <dbReference type="EMBL" id="CAI87181.1"/>
    </source>
</evidence>
<dbReference type="AlphaFoldDB" id="Q3IEM7"/>
<keyword evidence="1" id="KW-0732">Signal</keyword>
<dbReference type="Proteomes" id="UP000006843">
    <property type="component" value="Chromosome I"/>
</dbReference>
<dbReference type="eggNOG" id="ENOG5032Y39">
    <property type="taxonomic scope" value="Bacteria"/>
</dbReference>
<protein>
    <submittedName>
        <fullName evidence="2">Orphan protein</fullName>
    </submittedName>
</protein>
<accession>Q3IEM7</accession>
<reference evidence="2 3" key="1">
    <citation type="journal article" date="2005" name="Genome Res.">
        <title>Coping with cold: the genome of the versatile marine Antarctica bacterium Pseudoalteromonas haloplanktis TAC125.</title>
        <authorList>
            <person name="Medigue C."/>
            <person name="Krin E."/>
            <person name="Pascal G."/>
            <person name="Barbe V."/>
            <person name="Bernsel A."/>
            <person name="Bertin P."/>
            <person name="Cheung F."/>
            <person name="Cruveiller S."/>
            <person name="Damico S."/>
            <person name="Duilio A."/>
            <person name="Fang G."/>
            <person name="Feller G."/>
            <person name="Mangenot S."/>
            <person name="Marino G."/>
            <person name="Nilsson J."/>
            <person name="Parilli E."/>
            <person name="Rocha E."/>
            <person name="Rouy Z."/>
            <person name="Sekowska A."/>
            <person name="Tutino M.L."/>
            <person name="Vallenet D."/>
            <person name="von Heijne G."/>
            <person name="Danchin A."/>
        </authorList>
    </citation>
    <scope>NUCLEOTIDE SEQUENCE [LARGE SCALE GENOMIC DNA]</scope>
    <source>
        <strain evidence="3">TAC 125</strain>
    </source>
</reference>
<dbReference type="EMBL" id="CR954246">
    <property type="protein sequence ID" value="CAI87181.1"/>
    <property type="molecule type" value="Genomic_DNA"/>
</dbReference>